<gene>
    <name evidence="1" type="ORF">IPMB12_08370</name>
</gene>
<dbReference type="EMBL" id="CP050253">
    <property type="protein sequence ID" value="QIQ21693.1"/>
    <property type="molecule type" value="Genomic_DNA"/>
</dbReference>
<protein>
    <submittedName>
        <fullName evidence="1">Uncharacterized protein</fullName>
    </submittedName>
</protein>
<proteinExistence type="predicted"/>
<dbReference type="Pfam" id="PF02962">
    <property type="entry name" value="CHMI"/>
    <property type="match status" value="1"/>
</dbReference>
<name>A0A6G9IBV6_9GAMM</name>
<sequence length="127" mass="14225">MPKITVEYSKNLTDQQAFDPRTLLVEINKAVNSVGEFKEQNIRSVIHCNDVFVVGIHPENRAFIEVSIQIIDGRSFAIKNDVTTRVLNVLKAQVKPVGNLGINFSVDVSDLNRNVFVNEVFVTLPNT</sequence>
<dbReference type="SUPFAM" id="SSF55331">
    <property type="entry name" value="Tautomerase/MIF"/>
    <property type="match status" value="1"/>
</dbReference>
<dbReference type="KEGG" id="orb:IPMB12_08370"/>
<dbReference type="GO" id="GO:0008704">
    <property type="term" value="F:5-carboxymethyl-2-hydroxymuconate delta-isomerase activity"/>
    <property type="evidence" value="ECO:0007669"/>
    <property type="project" value="InterPro"/>
</dbReference>
<dbReference type="Proteomes" id="UP000501168">
    <property type="component" value="Chromosome"/>
</dbReference>
<evidence type="ECO:0000313" key="1">
    <source>
        <dbReference type="EMBL" id="QIQ21693.1"/>
    </source>
</evidence>
<keyword evidence="2" id="KW-1185">Reference proteome</keyword>
<dbReference type="PANTHER" id="PTHR37950">
    <property type="entry name" value="4-HYDROXYPHENYLACETATE CATABOLISM PROTEIN"/>
    <property type="match status" value="1"/>
</dbReference>
<dbReference type="RefSeq" id="WP_166916757.1">
    <property type="nucleotide sequence ID" value="NZ_CP050253.1"/>
</dbReference>
<organism evidence="1 2">
    <name type="scientific">Zophobihabitans entericus</name>
    <dbReference type="NCBI Taxonomy" id="1635327"/>
    <lineage>
        <taxon>Bacteria</taxon>
        <taxon>Pseudomonadati</taxon>
        <taxon>Pseudomonadota</taxon>
        <taxon>Gammaproteobacteria</taxon>
        <taxon>Orbales</taxon>
        <taxon>Orbaceae</taxon>
        <taxon>Zophobihabitans</taxon>
    </lineage>
</organism>
<accession>A0A6G9IBV6</accession>
<dbReference type="Gene3D" id="3.30.429.10">
    <property type="entry name" value="Macrophage Migration Inhibitory Factor"/>
    <property type="match status" value="1"/>
</dbReference>
<dbReference type="InterPro" id="IPR014347">
    <property type="entry name" value="Tautomerase/MIF_sf"/>
</dbReference>
<evidence type="ECO:0000313" key="2">
    <source>
        <dbReference type="Proteomes" id="UP000501168"/>
    </source>
</evidence>
<reference evidence="1 2" key="1">
    <citation type="submission" date="2020-03" db="EMBL/GenBank/DDBJ databases">
        <title>Complete genome sequence of Orbus sp. IPMB12 (BCRC 80908).</title>
        <authorList>
            <person name="Lo W.-S."/>
            <person name="Chang T.-H."/>
            <person name="Kuo C.-H."/>
        </authorList>
    </citation>
    <scope>NUCLEOTIDE SEQUENCE [LARGE SCALE GENOMIC DNA]</scope>
    <source>
        <strain evidence="1 2">IPMB12</strain>
    </source>
</reference>
<dbReference type="InParanoid" id="A0A6G9IBV6"/>
<dbReference type="InterPro" id="IPR004220">
    <property type="entry name" value="5-COMe_2-OHmuconate_Isoase"/>
</dbReference>
<dbReference type="AlphaFoldDB" id="A0A6G9IBV6"/>
<dbReference type="PANTHER" id="PTHR37950:SF1">
    <property type="entry name" value="4-HYDROXYPHENYLACETATE CATABOLISM PROTEIN"/>
    <property type="match status" value="1"/>
</dbReference>